<gene>
    <name evidence="1" type="ORF">CNECB9_4040028</name>
</gene>
<name>A0A1K0IJV6_CUPNE</name>
<proteinExistence type="predicted"/>
<evidence type="ECO:0000313" key="1">
    <source>
        <dbReference type="EMBL" id="SCU81301.1"/>
    </source>
</evidence>
<dbReference type="AlphaFoldDB" id="A0A1K0IJV6"/>
<accession>A0A1K0IJV6</accession>
<organism evidence="1">
    <name type="scientific">Cupriavidus necator</name>
    <name type="common">Alcaligenes eutrophus</name>
    <name type="synonym">Ralstonia eutropha</name>
    <dbReference type="NCBI Taxonomy" id="106590"/>
    <lineage>
        <taxon>Bacteria</taxon>
        <taxon>Pseudomonadati</taxon>
        <taxon>Pseudomonadota</taxon>
        <taxon>Betaproteobacteria</taxon>
        <taxon>Burkholderiales</taxon>
        <taxon>Burkholderiaceae</taxon>
        <taxon>Cupriavidus</taxon>
    </lineage>
</organism>
<reference evidence="1" key="1">
    <citation type="submission" date="2016-09" db="EMBL/GenBank/DDBJ databases">
        <authorList>
            <person name="Capua I."/>
            <person name="De Benedictis P."/>
            <person name="Joannis T."/>
            <person name="Lombin L.H."/>
            <person name="Cattoli G."/>
        </authorList>
    </citation>
    <scope>NUCLEOTIDE SEQUENCE</scope>
    <source>
        <strain evidence="1">B9</strain>
    </source>
</reference>
<dbReference type="EMBL" id="FMSH01000340">
    <property type="protein sequence ID" value="SCU81301.1"/>
    <property type="molecule type" value="Genomic_DNA"/>
</dbReference>
<sequence length="56" mass="6328">MPWAWRVVQVRLGLASRLRSNSPREVPGRYQERTISAAPVSALNCRSRSQCRGVMS</sequence>
<protein>
    <submittedName>
        <fullName evidence="1">Uncharacterized protein</fullName>
    </submittedName>
</protein>